<evidence type="ECO:0000256" key="4">
    <source>
        <dbReference type="PROSITE-ProRule" id="PRU00335"/>
    </source>
</evidence>
<evidence type="ECO:0000313" key="6">
    <source>
        <dbReference type="EMBL" id="PSH66713.1"/>
    </source>
</evidence>
<dbReference type="RefSeq" id="WP_106712496.1">
    <property type="nucleotide sequence ID" value="NZ_PGGO01000014.1"/>
</dbReference>
<sequence>MTNDNNQKPKRTNNPQAMRARILDVAADLFQRHGYNGTSMQDVVRAAATTGGALHHHFATKKALGLAVIAERVAPEVDETAVQPIATASSAAAGIRKVFNGVADTLERRRAVSGCPLNNLALELSLADSDFREAVNGVFERWRLALSLRLHADRPEMDLARAHDLATLIVASYSGAMAMAKASQSAEPLRACAVQLEALLN</sequence>
<evidence type="ECO:0000256" key="3">
    <source>
        <dbReference type="ARBA" id="ARBA00023163"/>
    </source>
</evidence>
<protein>
    <submittedName>
        <fullName evidence="6">TetR family transcriptional regulator</fullName>
    </submittedName>
</protein>
<dbReference type="AlphaFoldDB" id="A0A2P7BJR8"/>
<dbReference type="Pfam" id="PF00440">
    <property type="entry name" value="TetR_N"/>
    <property type="match status" value="1"/>
</dbReference>
<keyword evidence="2 4" id="KW-0238">DNA-binding</keyword>
<dbReference type="PANTHER" id="PTHR47506">
    <property type="entry name" value="TRANSCRIPTIONAL REGULATORY PROTEIN"/>
    <property type="match status" value="1"/>
</dbReference>
<dbReference type="Pfam" id="PF21993">
    <property type="entry name" value="TetR_C_13_2"/>
    <property type="match status" value="1"/>
</dbReference>
<dbReference type="GO" id="GO:0003677">
    <property type="term" value="F:DNA binding"/>
    <property type="evidence" value="ECO:0007669"/>
    <property type="project" value="UniProtKB-UniRule"/>
</dbReference>
<accession>A0A2P7BJR8</accession>
<gene>
    <name evidence="6" type="ORF">CU102_18055</name>
</gene>
<dbReference type="PANTHER" id="PTHR47506:SF3">
    <property type="entry name" value="HTH-TYPE TRANSCRIPTIONAL REGULATOR LMRA"/>
    <property type="match status" value="1"/>
</dbReference>
<dbReference type="OrthoDB" id="9809772at2"/>
<dbReference type="InterPro" id="IPR054156">
    <property type="entry name" value="YxaF_TetR_C"/>
</dbReference>
<evidence type="ECO:0000259" key="5">
    <source>
        <dbReference type="PROSITE" id="PS50977"/>
    </source>
</evidence>
<dbReference type="InterPro" id="IPR009057">
    <property type="entry name" value="Homeodomain-like_sf"/>
</dbReference>
<feature type="domain" description="HTH tetR-type" evidence="5">
    <location>
        <begin position="16"/>
        <end position="76"/>
    </location>
</feature>
<dbReference type="PROSITE" id="PS50977">
    <property type="entry name" value="HTH_TETR_2"/>
    <property type="match status" value="1"/>
</dbReference>
<keyword evidence="3" id="KW-0804">Transcription</keyword>
<evidence type="ECO:0000256" key="1">
    <source>
        <dbReference type="ARBA" id="ARBA00023015"/>
    </source>
</evidence>
<dbReference type="InterPro" id="IPR001647">
    <property type="entry name" value="HTH_TetR"/>
</dbReference>
<dbReference type="SUPFAM" id="SSF46689">
    <property type="entry name" value="Homeodomain-like"/>
    <property type="match status" value="1"/>
</dbReference>
<dbReference type="EMBL" id="PGGO01000014">
    <property type="protein sequence ID" value="PSH66713.1"/>
    <property type="molecule type" value="Genomic_DNA"/>
</dbReference>
<evidence type="ECO:0000256" key="2">
    <source>
        <dbReference type="ARBA" id="ARBA00023125"/>
    </source>
</evidence>
<keyword evidence="7" id="KW-1185">Reference proteome</keyword>
<dbReference type="Gene3D" id="1.10.357.10">
    <property type="entry name" value="Tetracycline Repressor, domain 2"/>
    <property type="match status" value="1"/>
</dbReference>
<keyword evidence="1" id="KW-0805">Transcription regulation</keyword>
<evidence type="ECO:0000313" key="7">
    <source>
        <dbReference type="Proteomes" id="UP000241444"/>
    </source>
</evidence>
<organism evidence="6 7">
    <name type="scientific">Phyllobacterium brassicacearum</name>
    <dbReference type="NCBI Taxonomy" id="314235"/>
    <lineage>
        <taxon>Bacteria</taxon>
        <taxon>Pseudomonadati</taxon>
        <taxon>Pseudomonadota</taxon>
        <taxon>Alphaproteobacteria</taxon>
        <taxon>Hyphomicrobiales</taxon>
        <taxon>Phyllobacteriaceae</taxon>
        <taxon>Phyllobacterium</taxon>
    </lineage>
</organism>
<feature type="DNA-binding region" description="H-T-H motif" evidence="4">
    <location>
        <begin position="39"/>
        <end position="58"/>
    </location>
</feature>
<comment type="caution">
    <text evidence="6">The sequence shown here is derived from an EMBL/GenBank/DDBJ whole genome shotgun (WGS) entry which is preliminary data.</text>
</comment>
<dbReference type="Proteomes" id="UP000241444">
    <property type="component" value="Unassembled WGS sequence"/>
</dbReference>
<reference evidence="7" key="1">
    <citation type="submission" date="2017-11" db="EMBL/GenBank/DDBJ databases">
        <authorList>
            <person name="Kuznetsova I."/>
            <person name="Sazanova A."/>
            <person name="Chirak E."/>
            <person name="Safronova V."/>
            <person name="Willems A."/>
        </authorList>
    </citation>
    <scope>NUCLEOTIDE SEQUENCE [LARGE SCALE GENOMIC DNA]</scope>
    <source>
        <strain evidence="7">STM 196</strain>
    </source>
</reference>
<dbReference type="SUPFAM" id="SSF48498">
    <property type="entry name" value="Tetracyclin repressor-like, C-terminal domain"/>
    <property type="match status" value="1"/>
</dbReference>
<proteinExistence type="predicted"/>
<dbReference type="InterPro" id="IPR036271">
    <property type="entry name" value="Tet_transcr_reg_TetR-rel_C_sf"/>
</dbReference>
<name>A0A2P7BJR8_9HYPH</name>
<dbReference type="PRINTS" id="PR00455">
    <property type="entry name" value="HTHTETR"/>
</dbReference>